<evidence type="ECO:0000256" key="2">
    <source>
        <dbReference type="ARBA" id="ARBA00022475"/>
    </source>
</evidence>
<accession>A0A075HKR5</accession>
<dbReference type="GO" id="GO:0005886">
    <property type="term" value="C:plasma membrane"/>
    <property type="evidence" value="ECO:0007669"/>
    <property type="project" value="UniProtKB-SubCell"/>
</dbReference>
<dbReference type="PANTHER" id="PTHR43370:SF2">
    <property type="entry name" value="ABC TRANSPORTER PERMEASE PROTEIN"/>
    <property type="match status" value="1"/>
</dbReference>
<name>A0A075HKR5_9ARCH</name>
<protein>
    <submittedName>
        <fullName evidence="7">Inner-membrane translocator (ABC.SS.P)</fullName>
    </submittedName>
</protein>
<evidence type="ECO:0000256" key="4">
    <source>
        <dbReference type="ARBA" id="ARBA00022989"/>
    </source>
</evidence>
<comment type="subcellular location">
    <subcellularLocation>
        <location evidence="1">Cell membrane</location>
        <topology evidence="1">Multi-pass membrane protein</topology>
    </subcellularLocation>
</comment>
<proteinExistence type="predicted"/>
<reference evidence="7" key="1">
    <citation type="journal article" date="2014" name="Genome Biol. Evol.">
        <title>Pangenome evidence for extensive interdomain horizontal transfer affecting lineage core and shell genes in uncultured planktonic thaumarchaeota and euryarchaeota.</title>
        <authorList>
            <person name="Deschamps P."/>
            <person name="Zivanovic Y."/>
            <person name="Moreira D."/>
            <person name="Rodriguez-Valera F."/>
            <person name="Lopez-Garcia P."/>
        </authorList>
    </citation>
    <scope>NUCLEOTIDE SEQUENCE</scope>
</reference>
<feature type="transmembrane region" description="Helical" evidence="6">
    <location>
        <begin position="37"/>
        <end position="59"/>
    </location>
</feature>
<dbReference type="EMBL" id="KF901004">
    <property type="protein sequence ID" value="AIF14553.1"/>
    <property type="molecule type" value="Genomic_DNA"/>
</dbReference>
<dbReference type="InterPro" id="IPR001851">
    <property type="entry name" value="ABC_transp_permease"/>
</dbReference>
<sequence length="310" mass="32886">MVIEIAVIVTLLASGLGLSTPLLFAALGEKIAERAGVLNLGVEGMMIMGAFAGFMGAFITENIAVGFLFGILTGAVMAGLMAFLNVTLRTNQLVAGLAVWLLGLGLSAFLYRLAFGIGTAPRVEPLAAINIPGLSDIPFVGPVLFNHDPLVYIGWAMVPILYVIVFKTKIGLTLRTVGENPRQADTQGISVVRVRYYAVMIGGAMAGIAGAYLSLVLVGIFVEDMTGARGWIAIALVIFGRWHPIGIMGACVLFGMVDAMQFSLQAAGVQAPHQIMLMLPYIMAIAVMAFTYKRTTQPAGIGQAYTREEK</sequence>
<dbReference type="CDD" id="cd06580">
    <property type="entry name" value="TM_PBP1_transp_TpRbsC_like"/>
    <property type="match status" value="1"/>
</dbReference>
<feature type="transmembrane region" description="Helical" evidence="6">
    <location>
        <begin position="65"/>
        <end position="86"/>
    </location>
</feature>
<dbReference type="PANTHER" id="PTHR43370">
    <property type="entry name" value="SUGAR ABC TRANSPORTER INTEGRAL MEMBRANE PROTEIN-RELATED"/>
    <property type="match status" value="1"/>
</dbReference>
<keyword evidence="4 6" id="KW-1133">Transmembrane helix</keyword>
<gene>
    <name evidence="7" type="primary">ABC.SS.P</name>
</gene>
<evidence type="ECO:0000313" key="7">
    <source>
        <dbReference type="EMBL" id="AIF14553.1"/>
    </source>
</evidence>
<dbReference type="Pfam" id="PF02653">
    <property type="entry name" value="BPD_transp_2"/>
    <property type="match status" value="1"/>
</dbReference>
<feature type="transmembrane region" description="Helical" evidence="6">
    <location>
        <begin position="196"/>
        <end position="222"/>
    </location>
</feature>
<evidence type="ECO:0000256" key="5">
    <source>
        <dbReference type="ARBA" id="ARBA00023136"/>
    </source>
</evidence>
<evidence type="ECO:0000256" key="3">
    <source>
        <dbReference type="ARBA" id="ARBA00022692"/>
    </source>
</evidence>
<feature type="transmembrane region" description="Helical" evidence="6">
    <location>
        <begin position="228"/>
        <end position="254"/>
    </location>
</feature>
<feature type="transmembrane region" description="Helical" evidence="6">
    <location>
        <begin position="275"/>
        <end position="292"/>
    </location>
</feature>
<keyword evidence="3 6" id="KW-0812">Transmembrane</keyword>
<dbReference type="AlphaFoldDB" id="A0A075HKR5"/>
<keyword evidence="5 6" id="KW-0472">Membrane</keyword>
<evidence type="ECO:0000256" key="1">
    <source>
        <dbReference type="ARBA" id="ARBA00004651"/>
    </source>
</evidence>
<feature type="transmembrane region" description="Helical" evidence="6">
    <location>
        <begin position="6"/>
        <end position="25"/>
    </location>
</feature>
<dbReference type="GO" id="GO:0022857">
    <property type="term" value="F:transmembrane transporter activity"/>
    <property type="evidence" value="ECO:0007669"/>
    <property type="project" value="InterPro"/>
</dbReference>
<evidence type="ECO:0000256" key="6">
    <source>
        <dbReference type="SAM" id="Phobius"/>
    </source>
</evidence>
<keyword evidence="2" id="KW-1003">Cell membrane</keyword>
<feature type="transmembrane region" description="Helical" evidence="6">
    <location>
        <begin position="93"/>
        <end position="114"/>
    </location>
</feature>
<feature type="transmembrane region" description="Helical" evidence="6">
    <location>
        <begin position="149"/>
        <end position="166"/>
    </location>
</feature>
<organism evidence="7">
    <name type="scientific">uncultured marine thaumarchaeote KM3_67_E04</name>
    <dbReference type="NCBI Taxonomy" id="1456236"/>
    <lineage>
        <taxon>Archaea</taxon>
        <taxon>Nitrososphaerota</taxon>
        <taxon>environmental samples</taxon>
    </lineage>
</organism>